<protein>
    <submittedName>
        <fullName evidence="3">DUF4105 domain-containing protein</fullName>
    </submittedName>
</protein>
<name>A0A0K0EXE5_STRVS</name>
<keyword evidence="1" id="KW-0472">Membrane</keyword>
<reference evidence="2" key="1">
    <citation type="submission" date="2014-07" db="EMBL/GenBank/DDBJ databases">
        <authorList>
            <person name="Martin A.A"/>
            <person name="De Silva N."/>
        </authorList>
    </citation>
    <scope>NUCLEOTIDE SEQUENCE</scope>
</reference>
<feature type="transmembrane region" description="Helical" evidence="1">
    <location>
        <begin position="40"/>
        <end position="62"/>
    </location>
</feature>
<evidence type="ECO:0000313" key="3">
    <source>
        <dbReference type="WBParaSite" id="SVE_0119900.1"/>
    </source>
</evidence>
<sequence length="274" mass="31777">MKEKEMDSNFEAKKRQGTIVEDDNISIVHYTSFKKIFCSILIRLVLAAIFLGIAVAALIYAFSSSEKNRESNHGPNIPGETYSMYISQNCSNGYMRIEEKIPKANSNDSQQFKVTKIGSSWHQDDIKKRIVHRIGLENDDWIYTYFVFKDHAYLDEPGKCTKVNNVTYDSYIKNMGLLDMRKIEDSVGIHDGKQIIETLEYEITPPLNVLYNNTHPTVSTLYLDENTYASLRWDLRFYERSSSSLLNSVNFYFLSMEQGLQDDNIFYQYSDNCN</sequence>
<proteinExistence type="predicted"/>
<keyword evidence="1" id="KW-1133">Transmembrane helix</keyword>
<keyword evidence="1" id="KW-0812">Transmembrane</keyword>
<evidence type="ECO:0000256" key="1">
    <source>
        <dbReference type="SAM" id="Phobius"/>
    </source>
</evidence>
<evidence type="ECO:0000313" key="2">
    <source>
        <dbReference type="Proteomes" id="UP000035680"/>
    </source>
</evidence>
<keyword evidence="2" id="KW-1185">Reference proteome</keyword>
<reference evidence="3" key="2">
    <citation type="submission" date="2015-08" db="UniProtKB">
        <authorList>
            <consortium name="WormBaseParasite"/>
        </authorList>
    </citation>
    <scope>IDENTIFICATION</scope>
</reference>
<dbReference type="Proteomes" id="UP000035680">
    <property type="component" value="Unassembled WGS sequence"/>
</dbReference>
<dbReference type="AlphaFoldDB" id="A0A0K0EXE5"/>
<dbReference type="WBParaSite" id="SVE_0119900.1">
    <property type="protein sequence ID" value="SVE_0119900.1"/>
    <property type="gene ID" value="SVE_0119900"/>
</dbReference>
<accession>A0A0K0EXE5</accession>
<organism evidence="2 3">
    <name type="scientific">Strongyloides venezuelensis</name>
    <name type="common">Threadworm</name>
    <dbReference type="NCBI Taxonomy" id="75913"/>
    <lineage>
        <taxon>Eukaryota</taxon>
        <taxon>Metazoa</taxon>
        <taxon>Ecdysozoa</taxon>
        <taxon>Nematoda</taxon>
        <taxon>Chromadorea</taxon>
        <taxon>Rhabditida</taxon>
        <taxon>Tylenchina</taxon>
        <taxon>Panagrolaimomorpha</taxon>
        <taxon>Strongyloidoidea</taxon>
        <taxon>Strongyloididae</taxon>
        <taxon>Strongyloides</taxon>
    </lineage>
</organism>